<dbReference type="PROSITE" id="PS50043">
    <property type="entry name" value="HTH_LUXR_2"/>
    <property type="match status" value="1"/>
</dbReference>
<gene>
    <name evidence="8" type="ORF">EV189_0347</name>
</gene>
<feature type="domain" description="HTH luxR-type" evidence="6">
    <location>
        <begin position="150"/>
        <end position="215"/>
    </location>
</feature>
<dbReference type="AlphaFoldDB" id="A0A4Q7NVF7"/>
<dbReference type="PRINTS" id="PR00038">
    <property type="entry name" value="HTHLUXR"/>
</dbReference>
<evidence type="ECO:0000313" key="9">
    <source>
        <dbReference type="Proteomes" id="UP000293638"/>
    </source>
</evidence>
<keyword evidence="2" id="KW-0805">Transcription regulation</keyword>
<evidence type="ECO:0000313" key="8">
    <source>
        <dbReference type="EMBL" id="RZS91114.1"/>
    </source>
</evidence>
<proteinExistence type="predicted"/>
<dbReference type="Proteomes" id="UP000293638">
    <property type="component" value="Unassembled WGS sequence"/>
</dbReference>
<reference evidence="8 9" key="1">
    <citation type="submission" date="2019-02" db="EMBL/GenBank/DDBJ databases">
        <title>Genomic Encyclopedia of Type Strains, Phase IV (KMG-IV): sequencing the most valuable type-strain genomes for metagenomic binning, comparative biology and taxonomic classification.</title>
        <authorList>
            <person name="Goeker M."/>
        </authorList>
    </citation>
    <scope>NUCLEOTIDE SEQUENCE [LARGE SCALE GENOMIC DNA]</scope>
    <source>
        <strain evidence="8 9">DSM 45622</strain>
    </source>
</reference>
<dbReference type="InterPro" id="IPR039420">
    <property type="entry name" value="WalR-like"/>
</dbReference>
<dbReference type="PANTHER" id="PTHR43214:SF24">
    <property type="entry name" value="TRANSCRIPTIONAL REGULATORY PROTEIN NARL-RELATED"/>
    <property type="match status" value="1"/>
</dbReference>
<evidence type="ECO:0000259" key="6">
    <source>
        <dbReference type="PROSITE" id="PS50043"/>
    </source>
</evidence>
<evidence type="ECO:0000256" key="5">
    <source>
        <dbReference type="PROSITE-ProRule" id="PRU00169"/>
    </source>
</evidence>
<dbReference type="Pfam" id="PF00196">
    <property type="entry name" value="GerE"/>
    <property type="match status" value="1"/>
</dbReference>
<comment type="caution">
    <text evidence="8">The sequence shown here is derived from an EMBL/GenBank/DDBJ whole genome shotgun (WGS) entry which is preliminary data.</text>
</comment>
<evidence type="ECO:0000256" key="2">
    <source>
        <dbReference type="ARBA" id="ARBA00023015"/>
    </source>
</evidence>
<evidence type="ECO:0000256" key="3">
    <source>
        <dbReference type="ARBA" id="ARBA00023125"/>
    </source>
</evidence>
<feature type="modified residue" description="4-aspartylphosphate" evidence="5">
    <location>
        <position position="61"/>
    </location>
</feature>
<dbReference type="InterPro" id="IPR016032">
    <property type="entry name" value="Sig_transdc_resp-reg_C-effctor"/>
</dbReference>
<dbReference type="InterPro" id="IPR000792">
    <property type="entry name" value="Tscrpt_reg_LuxR_C"/>
</dbReference>
<dbReference type="InterPro" id="IPR058245">
    <property type="entry name" value="NreC/VraR/RcsB-like_REC"/>
</dbReference>
<dbReference type="PROSITE" id="PS00622">
    <property type="entry name" value="HTH_LUXR_1"/>
    <property type="match status" value="1"/>
</dbReference>
<dbReference type="SUPFAM" id="SSF52172">
    <property type="entry name" value="CheY-like"/>
    <property type="match status" value="1"/>
</dbReference>
<evidence type="ECO:0000256" key="1">
    <source>
        <dbReference type="ARBA" id="ARBA00022553"/>
    </source>
</evidence>
<dbReference type="SUPFAM" id="SSF46894">
    <property type="entry name" value="C-terminal effector domain of the bipartite response regulators"/>
    <property type="match status" value="1"/>
</dbReference>
<dbReference type="CDD" id="cd17535">
    <property type="entry name" value="REC_NarL-like"/>
    <property type="match status" value="1"/>
</dbReference>
<dbReference type="EMBL" id="SGXD01000001">
    <property type="protein sequence ID" value="RZS91114.1"/>
    <property type="molecule type" value="Genomic_DNA"/>
</dbReference>
<protein>
    <submittedName>
        <fullName evidence="8">LuxR family two component transcriptional regulator</fullName>
    </submittedName>
</protein>
<sequence length="218" mass="22913">MPDDGSVALRLLLADDHPVVRAGLRALVETLDGLEVVGEAADGQAAVREAQLLRPDVVLMDVRMPGLDGVEATRLIRARVPDTAVLVLTMYEDDATVLTALQAGARGYLLKDVGQEELLAGIRAVAAGQAVFGQGVASRVLAQLAERPAAPAAFPELTERERAVLELLATGLRTAAIAERLALSPKTVSNHMTSIFGKLQVTDRAGAIIRARQEGLGG</sequence>
<keyword evidence="1 5" id="KW-0597">Phosphoprotein</keyword>
<dbReference type="SMART" id="SM00448">
    <property type="entry name" value="REC"/>
    <property type="match status" value="1"/>
</dbReference>
<feature type="domain" description="Response regulatory" evidence="7">
    <location>
        <begin position="10"/>
        <end position="126"/>
    </location>
</feature>
<dbReference type="Gene3D" id="3.40.50.2300">
    <property type="match status" value="1"/>
</dbReference>
<keyword evidence="3" id="KW-0238">DNA-binding</keyword>
<keyword evidence="4" id="KW-0804">Transcription</keyword>
<dbReference type="GO" id="GO:0006355">
    <property type="term" value="P:regulation of DNA-templated transcription"/>
    <property type="evidence" value="ECO:0007669"/>
    <property type="project" value="InterPro"/>
</dbReference>
<dbReference type="InterPro" id="IPR011006">
    <property type="entry name" value="CheY-like_superfamily"/>
</dbReference>
<dbReference type="GO" id="GO:0003677">
    <property type="term" value="F:DNA binding"/>
    <property type="evidence" value="ECO:0007669"/>
    <property type="project" value="UniProtKB-KW"/>
</dbReference>
<accession>A0A4Q7NVF7</accession>
<evidence type="ECO:0000259" key="7">
    <source>
        <dbReference type="PROSITE" id="PS50110"/>
    </source>
</evidence>
<dbReference type="PANTHER" id="PTHR43214">
    <property type="entry name" value="TWO-COMPONENT RESPONSE REGULATOR"/>
    <property type="match status" value="1"/>
</dbReference>
<dbReference type="PROSITE" id="PS50110">
    <property type="entry name" value="RESPONSE_REGULATORY"/>
    <property type="match status" value="1"/>
</dbReference>
<evidence type="ECO:0000256" key="4">
    <source>
        <dbReference type="ARBA" id="ARBA00023163"/>
    </source>
</evidence>
<keyword evidence="9" id="KW-1185">Reference proteome</keyword>
<name>A0A4Q7NVF7_9ACTN</name>
<dbReference type="CDD" id="cd06170">
    <property type="entry name" value="LuxR_C_like"/>
    <property type="match status" value="1"/>
</dbReference>
<dbReference type="InterPro" id="IPR001789">
    <property type="entry name" value="Sig_transdc_resp-reg_receiver"/>
</dbReference>
<dbReference type="Pfam" id="PF00072">
    <property type="entry name" value="Response_reg"/>
    <property type="match status" value="1"/>
</dbReference>
<organism evidence="8 9">
    <name type="scientific">Motilibacter rhizosphaerae</name>
    <dbReference type="NCBI Taxonomy" id="598652"/>
    <lineage>
        <taxon>Bacteria</taxon>
        <taxon>Bacillati</taxon>
        <taxon>Actinomycetota</taxon>
        <taxon>Actinomycetes</taxon>
        <taxon>Motilibacterales</taxon>
        <taxon>Motilibacteraceae</taxon>
        <taxon>Motilibacter</taxon>
    </lineage>
</organism>
<dbReference type="GO" id="GO:0000160">
    <property type="term" value="P:phosphorelay signal transduction system"/>
    <property type="evidence" value="ECO:0007669"/>
    <property type="project" value="InterPro"/>
</dbReference>
<dbReference type="SMART" id="SM00421">
    <property type="entry name" value="HTH_LUXR"/>
    <property type="match status" value="1"/>
</dbReference>